<comment type="similarity">
    <text evidence="1">Belongs to the BlaI transcriptional regulatory family.</text>
</comment>
<reference evidence="5 6" key="1">
    <citation type="submission" date="2020-08" db="EMBL/GenBank/DDBJ databases">
        <title>A Genomic Blueprint of the Chicken Gut Microbiome.</title>
        <authorList>
            <person name="Gilroy R."/>
            <person name="Ravi A."/>
            <person name="Getino M."/>
            <person name="Pursley I."/>
            <person name="Horton D.L."/>
            <person name="Alikhan N.-F."/>
            <person name="Baker D."/>
            <person name="Gharbi K."/>
            <person name="Hall N."/>
            <person name="Watson M."/>
            <person name="Adriaenssens E.M."/>
            <person name="Foster-Nyarko E."/>
            <person name="Jarju S."/>
            <person name="Secka A."/>
            <person name="Antonio M."/>
            <person name="Oren A."/>
            <person name="Chaudhuri R."/>
            <person name="La Ragione R.M."/>
            <person name="Hildebrand F."/>
            <person name="Pallen M.J."/>
        </authorList>
    </citation>
    <scope>NUCLEOTIDE SEQUENCE [LARGE SCALE GENOMIC DNA]</scope>
    <source>
        <strain evidence="5 6">Sa1CVN1</strain>
    </source>
</reference>
<dbReference type="EMBL" id="JACSPP010000015">
    <property type="protein sequence ID" value="MBD8040152.1"/>
    <property type="molecule type" value="Genomic_DNA"/>
</dbReference>
<dbReference type="SUPFAM" id="SSF46785">
    <property type="entry name" value="Winged helix' DNA-binding domain"/>
    <property type="match status" value="1"/>
</dbReference>
<keyword evidence="3" id="KW-0238">DNA-binding</keyword>
<dbReference type="Proteomes" id="UP000620874">
    <property type="component" value="Unassembled WGS sequence"/>
</dbReference>
<dbReference type="PIRSF" id="PIRSF019455">
    <property type="entry name" value="CopR_AtkY"/>
    <property type="match status" value="1"/>
</dbReference>
<evidence type="ECO:0000313" key="5">
    <source>
        <dbReference type="EMBL" id="MBD8040152.1"/>
    </source>
</evidence>
<dbReference type="InterPro" id="IPR036388">
    <property type="entry name" value="WH-like_DNA-bd_sf"/>
</dbReference>
<proteinExistence type="inferred from homology"/>
<organism evidence="5 6">
    <name type="scientific">Phocaeicola intestinalis</name>
    <dbReference type="NCBI Taxonomy" id="2762212"/>
    <lineage>
        <taxon>Bacteria</taxon>
        <taxon>Pseudomonadati</taxon>
        <taxon>Bacteroidota</taxon>
        <taxon>Bacteroidia</taxon>
        <taxon>Bacteroidales</taxon>
        <taxon>Bacteroidaceae</taxon>
        <taxon>Phocaeicola</taxon>
    </lineage>
</organism>
<comment type="caution">
    <text evidence="5">The sequence shown here is derived from an EMBL/GenBank/DDBJ whole genome shotgun (WGS) entry which is preliminary data.</text>
</comment>
<dbReference type="Pfam" id="PF03965">
    <property type="entry name" value="Penicillinase_R"/>
    <property type="match status" value="1"/>
</dbReference>
<keyword evidence="2" id="KW-0805">Transcription regulation</keyword>
<dbReference type="InterPro" id="IPR005650">
    <property type="entry name" value="BlaI_family"/>
</dbReference>
<dbReference type="RefSeq" id="WP_013619187.1">
    <property type="nucleotide sequence ID" value="NZ_JACSPP010000015.1"/>
</dbReference>
<dbReference type="InterPro" id="IPR036390">
    <property type="entry name" value="WH_DNA-bd_sf"/>
</dbReference>
<keyword evidence="6" id="KW-1185">Reference proteome</keyword>
<accession>A0ABR8Y7M3</accession>
<evidence type="ECO:0000256" key="4">
    <source>
        <dbReference type="ARBA" id="ARBA00023163"/>
    </source>
</evidence>
<gene>
    <name evidence="5" type="ORF">H9625_06775</name>
</gene>
<evidence type="ECO:0000256" key="2">
    <source>
        <dbReference type="ARBA" id="ARBA00023015"/>
    </source>
</evidence>
<evidence type="ECO:0000313" key="6">
    <source>
        <dbReference type="Proteomes" id="UP000620874"/>
    </source>
</evidence>
<evidence type="ECO:0000256" key="3">
    <source>
        <dbReference type="ARBA" id="ARBA00023125"/>
    </source>
</evidence>
<name>A0ABR8Y7M3_9BACT</name>
<protein>
    <submittedName>
        <fullName evidence="5">BlaI/MecI/CopY family transcriptional regulator</fullName>
    </submittedName>
</protein>
<sequence length="119" mass="13815">MKRLTAKEEEVMGFFWEKGPLFVKQLLEFYPEPRPHFNTLSTIVRGLEEKGYLAHTAFGNTYQYRAAVSKDEFKRGTLKSVISKYFNNSYLGVVSSLVKEEEISIEELKELIKQVEEGK</sequence>
<keyword evidence="4" id="KW-0804">Transcription</keyword>
<dbReference type="Gene3D" id="1.10.4040.10">
    <property type="entry name" value="Penicillinase repressor domain"/>
    <property type="match status" value="1"/>
</dbReference>
<dbReference type="Gene3D" id="1.10.10.10">
    <property type="entry name" value="Winged helix-like DNA-binding domain superfamily/Winged helix DNA-binding domain"/>
    <property type="match status" value="1"/>
</dbReference>
<evidence type="ECO:0000256" key="1">
    <source>
        <dbReference type="ARBA" id="ARBA00011046"/>
    </source>
</evidence>